<dbReference type="Pfam" id="PF00753">
    <property type="entry name" value="Lactamase_B"/>
    <property type="match status" value="1"/>
</dbReference>
<feature type="domain" description="Metallo-beta-lactamase" evidence="1">
    <location>
        <begin position="15"/>
        <end position="196"/>
    </location>
</feature>
<dbReference type="InterPro" id="IPR001279">
    <property type="entry name" value="Metallo-B-lactamas"/>
</dbReference>
<dbReference type="EMBL" id="LAZR01003587">
    <property type="protein sequence ID" value="KKN16710.1"/>
    <property type="molecule type" value="Genomic_DNA"/>
</dbReference>
<evidence type="ECO:0000259" key="1">
    <source>
        <dbReference type="SMART" id="SM00849"/>
    </source>
</evidence>
<protein>
    <recommendedName>
        <fullName evidence="1">Metallo-beta-lactamase domain-containing protein</fullName>
    </recommendedName>
</protein>
<dbReference type="InterPro" id="IPR050855">
    <property type="entry name" value="NDM-1-like"/>
</dbReference>
<organism evidence="2">
    <name type="scientific">marine sediment metagenome</name>
    <dbReference type="NCBI Taxonomy" id="412755"/>
    <lineage>
        <taxon>unclassified sequences</taxon>
        <taxon>metagenomes</taxon>
        <taxon>ecological metagenomes</taxon>
    </lineage>
</organism>
<dbReference type="AlphaFoldDB" id="A0A0F9NB07"/>
<comment type="caution">
    <text evidence="2">The sequence shown here is derived from an EMBL/GenBank/DDBJ whole genome shotgun (WGS) entry which is preliminary data.</text>
</comment>
<dbReference type="PANTHER" id="PTHR42951:SF4">
    <property type="entry name" value="ACYL-COENZYME A THIOESTERASE MBLAC2"/>
    <property type="match status" value="1"/>
</dbReference>
<reference evidence="2" key="1">
    <citation type="journal article" date="2015" name="Nature">
        <title>Complex archaea that bridge the gap between prokaryotes and eukaryotes.</title>
        <authorList>
            <person name="Spang A."/>
            <person name="Saw J.H."/>
            <person name="Jorgensen S.L."/>
            <person name="Zaremba-Niedzwiedzka K."/>
            <person name="Martijn J."/>
            <person name="Lind A.E."/>
            <person name="van Eijk R."/>
            <person name="Schleper C."/>
            <person name="Guy L."/>
            <person name="Ettema T.J."/>
        </authorList>
    </citation>
    <scope>NUCLEOTIDE SEQUENCE</scope>
</reference>
<gene>
    <name evidence="2" type="ORF">LCGC14_0973140</name>
</gene>
<proteinExistence type="predicted"/>
<dbReference type="InterPro" id="IPR036866">
    <property type="entry name" value="RibonucZ/Hydroxyglut_hydro"/>
</dbReference>
<dbReference type="Gene3D" id="3.60.15.10">
    <property type="entry name" value="Ribonuclease Z/Hydroxyacylglutathione hydrolase-like"/>
    <property type="match status" value="1"/>
</dbReference>
<sequence length="215" mass="24524">MKEIIKDIYHIGDFGCSVYLINTQSEEGLVLIDCGMNLRAIKRISKIGLNPLQIQHCIITHYHIDHIGACAELKDYNNKVNFYAHELDATPIEEKGYDRETAALWYGVEYQPIKLEKKIRGDLEILKFGNLNFQCIHTPGHTPGSISVLVKIEGKKVLFGQDLHGPIIPGISNREDYQNSLRKLLNLNADILCEGHFGIFQPESEVRRYINSYIE</sequence>
<dbReference type="PANTHER" id="PTHR42951">
    <property type="entry name" value="METALLO-BETA-LACTAMASE DOMAIN-CONTAINING"/>
    <property type="match status" value="1"/>
</dbReference>
<dbReference type="SUPFAM" id="SSF56281">
    <property type="entry name" value="Metallo-hydrolase/oxidoreductase"/>
    <property type="match status" value="1"/>
</dbReference>
<dbReference type="SMART" id="SM00849">
    <property type="entry name" value="Lactamase_B"/>
    <property type="match status" value="1"/>
</dbReference>
<name>A0A0F9NB07_9ZZZZ</name>
<accession>A0A0F9NB07</accession>
<evidence type="ECO:0000313" key="2">
    <source>
        <dbReference type="EMBL" id="KKN16710.1"/>
    </source>
</evidence>